<evidence type="ECO:0000313" key="1">
    <source>
        <dbReference type="EMBL" id="CAB4011866.1"/>
    </source>
</evidence>
<protein>
    <submittedName>
        <fullName evidence="1">Uncharacterized protein</fullName>
    </submittedName>
</protein>
<comment type="caution">
    <text evidence="1">The sequence shown here is derived from an EMBL/GenBank/DDBJ whole genome shotgun (WGS) entry which is preliminary data.</text>
</comment>
<dbReference type="EMBL" id="CACRXK020007293">
    <property type="protein sequence ID" value="CAB4011866.1"/>
    <property type="molecule type" value="Genomic_DNA"/>
</dbReference>
<dbReference type="Proteomes" id="UP001152795">
    <property type="component" value="Unassembled WGS sequence"/>
</dbReference>
<keyword evidence="2" id="KW-1185">Reference proteome</keyword>
<organism evidence="1 2">
    <name type="scientific">Paramuricea clavata</name>
    <name type="common">Red gorgonian</name>
    <name type="synonym">Violescent sea-whip</name>
    <dbReference type="NCBI Taxonomy" id="317549"/>
    <lineage>
        <taxon>Eukaryota</taxon>
        <taxon>Metazoa</taxon>
        <taxon>Cnidaria</taxon>
        <taxon>Anthozoa</taxon>
        <taxon>Octocorallia</taxon>
        <taxon>Malacalcyonacea</taxon>
        <taxon>Plexauridae</taxon>
        <taxon>Paramuricea</taxon>
    </lineage>
</organism>
<name>A0A6S7I2C7_PARCT</name>
<dbReference type="OrthoDB" id="5972318at2759"/>
<reference evidence="1" key="1">
    <citation type="submission" date="2020-04" db="EMBL/GenBank/DDBJ databases">
        <authorList>
            <person name="Alioto T."/>
            <person name="Alioto T."/>
            <person name="Gomez Garrido J."/>
        </authorList>
    </citation>
    <scope>NUCLEOTIDE SEQUENCE</scope>
    <source>
        <strain evidence="1">A484AB</strain>
    </source>
</reference>
<sequence length="697" mass="79369">MWALENTIRNCLCLLKSVNTDAAQKVKKYISCNCGSPRALLMEFLGLGLGTKDNLNMAGLNQNPTALCRIFRTINVLGLSFTSVRSVADGVFRFVTGERVESPNPDRANAMELDDAMNFENFSTCIDNMNFMYPEIFSGVDSFTSFNEFCVKEDLSYSAVFVSERDTCRFCNGKLATNPVGKEVIVYHMTRGTYVGSRFTKNCRKCKVQEHYGFYNYGGKRMFNRDCLSKEFLLSTEETAIDLNLVRYLEEEIVHGALPFQAKANVYNSVHGYSKYEKCSDKSDCDEDERSCDPKRKRFKRNIAGKEKLLRRRCLDRRRLEEAFLLYAVLKMHFEYDLCMTHVDFDRNLLVEGVVEVFRERFIAKWTGHRCKVKGCGNVLVLDGNMKNARTVCACNSVGELQFDGIGGVVIGCPNTPGKGVRYCDTHVGLARTYIAEEDYINEVGKRSLSTDEDLVIRRITNSKLTRQGNLCEVEWSNGKMSWVKECDLPSGLQGKHCRNIVKAVDMIQFGKKIRMLVPNKSGEEAEDIVENSGFAIADEDDDEVGETEKRKISCGTLKEQHKAKNLKTAGCLAFMWPCGVIVNVAEMFKCESKSQVYGHVHNTLEMESMESVGTICYDDACHLLRYAQNRKRRDITNTSKRISGLNVVVDKFHFRNHVDKWCQLNCNPYKCEELEGVSIIHPIILWKRLWKEYNGS</sequence>
<proteinExistence type="predicted"/>
<dbReference type="AlphaFoldDB" id="A0A6S7I2C7"/>
<accession>A0A6S7I2C7</accession>
<gene>
    <name evidence="1" type="ORF">PACLA_8A021496</name>
</gene>
<evidence type="ECO:0000313" key="2">
    <source>
        <dbReference type="Proteomes" id="UP001152795"/>
    </source>
</evidence>